<dbReference type="Pfam" id="PF09224">
    <property type="entry name" value="DUF1961"/>
    <property type="match status" value="1"/>
</dbReference>
<sequence length="231" mass="26611">MNHTAGYIKLIEEKLIYDNPLSNEEDIKGFILEGKARISFENNTMCLKNELDHGMGQQANYVLWCPEEFPENIKITWEFKPITDEGLCILFFGASGNGGKDLFDPSLSKRTGEYPQYHSGDMDAFHISYFRRKEPDERSFHTCNLRKSRGFHLVAQGADPIPGANDCNDFYRMEVRKYSRNIRFSINGLEIFEFDDDGILFGELIRGGKIGFRQLAPLTAEYRNFKVYALC</sequence>
<dbReference type="InterPro" id="IPR013320">
    <property type="entry name" value="ConA-like_dom_sf"/>
</dbReference>
<gene>
    <name evidence="1" type="ORF">OW255_17160</name>
</gene>
<dbReference type="RefSeq" id="WP_268114762.1">
    <property type="nucleotide sequence ID" value="NZ_CP113524.1"/>
</dbReference>
<keyword evidence="2" id="KW-1185">Reference proteome</keyword>
<organism evidence="1 2">
    <name type="scientific">Lacrimispora xylanolytica</name>
    <dbReference type="NCBI Taxonomy" id="29375"/>
    <lineage>
        <taxon>Bacteria</taxon>
        <taxon>Bacillati</taxon>
        <taxon>Bacillota</taxon>
        <taxon>Clostridia</taxon>
        <taxon>Lachnospirales</taxon>
        <taxon>Lachnospiraceae</taxon>
        <taxon>Lacrimispora</taxon>
    </lineage>
</organism>
<protein>
    <submittedName>
        <fullName evidence="1">DUF1961 family protein</fullName>
    </submittedName>
</protein>
<dbReference type="EMBL" id="CP113524">
    <property type="protein sequence ID" value="WAJ23276.1"/>
    <property type="molecule type" value="Genomic_DNA"/>
</dbReference>
<evidence type="ECO:0000313" key="1">
    <source>
        <dbReference type="EMBL" id="WAJ23276.1"/>
    </source>
</evidence>
<dbReference type="Gene3D" id="2.60.120.200">
    <property type="match status" value="1"/>
</dbReference>
<name>A0ABY7A9N9_9FIRM</name>
<dbReference type="SUPFAM" id="SSF49899">
    <property type="entry name" value="Concanavalin A-like lectins/glucanases"/>
    <property type="match status" value="1"/>
</dbReference>
<dbReference type="Proteomes" id="UP001163115">
    <property type="component" value="Chromosome"/>
</dbReference>
<accession>A0ABY7A9N9</accession>
<reference evidence="1" key="1">
    <citation type="submission" date="2022-11" db="EMBL/GenBank/DDBJ databases">
        <title>Lacrimispora xylanolytica sy1, complete genome.</title>
        <authorList>
            <person name="Choi S."/>
        </authorList>
    </citation>
    <scope>NUCLEOTIDE SEQUENCE</scope>
    <source>
        <strain evidence="1">Sy1</strain>
    </source>
</reference>
<proteinExistence type="predicted"/>
<evidence type="ECO:0000313" key="2">
    <source>
        <dbReference type="Proteomes" id="UP001163115"/>
    </source>
</evidence>
<dbReference type="InterPro" id="IPR015305">
    <property type="entry name" value="DUF1961"/>
</dbReference>